<evidence type="ECO:0000313" key="1">
    <source>
        <dbReference type="EMBL" id="JAH97478.1"/>
    </source>
</evidence>
<name>A0A0E9X709_ANGAN</name>
<protein>
    <submittedName>
        <fullName evidence="1">Uncharacterized protein</fullName>
    </submittedName>
</protein>
<sequence>MLAAAHLDTTDLNGCPAFVALSNFSETIWMIDSTLAKWKLALISFWVNWPFMLCKKRVPPVHVCVSSTCQLQCDKKWN</sequence>
<reference evidence="1" key="2">
    <citation type="journal article" date="2015" name="Fish Shellfish Immunol.">
        <title>Early steps in the European eel (Anguilla anguilla)-Vibrio vulnificus interaction in the gills: Role of the RtxA13 toxin.</title>
        <authorList>
            <person name="Callol A."/>
            <person name="Pajuelo D."/>
            <person name="Ebbesson L."/>
            <person name="Teles M."/>
            <person name="MacKenzie S."/>
            <person name="Amaro C."/>
        </authorList>
    </citation>
    <scope>NUCLEOTIDE SEQUENCE</scope>
</reference>
<accession>A0A0E9X709</accession>
<proteinExistence type="predicted"/>
<organism evidence="1">
    <name type="scientific">Anguilla anguilla</name>
    <name type="common">European freshwater eel</name>
    <name type="synonym">Muraena anguilla</name>
    <dbReference type="NCBI Taxonomy" id="7936"/>
    <lineage>
        <taxon>Eukaryota</taxon>
        <taxon>Metazoa</taxon>
        <taxon>Chordata</taxon>
        <taxon>Craniata</taxon>
        <taxon>Vertebrata</taxon>
        <taxon>Euteleostomi</taxon>
        <taxon>Actinopterygii</taxon>
        <taxon>Neopterygii</taxon>
        <taxon>Teleostei</taxon>
        <taxon>Anguilliformes</taxon>
        <taxon>Anguillidae</taxon>
        <taxon>Anguilla</taxon>
    </lineage>
</organism>
<dbReference type="EMBL" id="GBXM01011099">
    <property type="protein sequence ID" value="JAH97478.1"/>
    <property type="molecule type" value="Transcribed_RNA"/>
</dbReference>
<dbReference type="AlphaFoldDB" id="A0A0E9X709"/>
<reference evidence="1" key="1">
    <citation type="submission" date="2014-11" db="EMBL/GenBank/DDBJ databases">
        <authorList>
            <person name="Amaro Gonzalez C."/>
        </authorList>
    </citation>
    <scope>NUCLEOTIDE SEQUENCE</scope>
</reference>